<feature type="compositionally biased region" description="Polar residues" evidence="1">
    <location>
        <begin position="159"/>
        <end position="174"/>
    </location>
</feature>
<evidence type="ECO:0000313" key="3">
    <source>
        <dbReference type="Proteomes" id="UP000297910"/>
    </source>
</evidence>
<keyword evidence="3" id="KW-1185">Reference proteome</keyword>
<organism evidence="2 3">
    <name type="scientific">Botrytis paeoniae</name>
    <dbReference type="NCBI Taxonomy" id="278948"/>
    <lineage>
        <taxon>Eukaryota</taxon>
        <taxon>Fungi</taxon>
        <taxon>Dikarya</taxon>
        <taxon>Ascomycota</taxon>
        <taxon>Pezizomycotina</taxon>
        <taxon>Leotiomycetes</taxon>
        <taxon>Helotiales</taxon>
        <taxon>Sclerotiniaceae</taxon>
        <taxon>Botrytis</taxon>
    </lineage>
</organism>
<feature type="region of interest" description="Disordered" evidence="1">
    <location>
        <begin position="359"/>
        <end position="393"/>
    </location>
</feature>
<dbReference type="EMBL" id="PQXI01000149">
    <property type="protein sequence ID" value="TGO22967.1"/>
    <property type="molecule type" value="Genomic_DNA"/>
</dbReference>
<name>A0A4Z1FMV6_9HELO</name>
<proteinExistence type="predicted"/>
<sequence length="465" mass="52462">MATIPPSDLTVAKDYTESPLLSNKHSGKIIMSNADFMKLLSKESYNVRKMEQQRQGRKAMETNQNQSFKFQDNSSGHNKDHMLNLSYDETRNDTKESTINKMRETKKNSRCSRKHSNDIPTLESIFHSDVSSTVRLYPQAEHKASHRRPRVNHQAGPQEMQQQEINTKSASSASIPDAVPTKRSGKKHQEKEVQFAMAPKATKDRHHARKNAQYAAEFKSLEVQFNTRRNLEPEDSEVESKKEYQQFDTLANKPTPARNEHQAAFQLTRDRATTAIKNSQNARAAATRVIMESQAVRARIEKALVERLAAKSHAESTKRGGLSRETSTKTVIASSVDGSIEDLLEIGKNNNKEIAREAVQKPVQSAEKAVQKPAQSPDRTIQLHADSRQASSSSINMMESNAKITDSEAATKVSKYTGSMENYKIEFVTEAEDDAENMDAEEDWVKVMDYDEDEDEVEEDGWLLA</sequence>
<comment type="caution">
    <text evidence="2">The sequence shown here is derived from an EMBL/GenBank/DDBJ whole genome shotgun (WGS) entry which is preliminary data.</text>
</comment>
<evidence type="ECO:0000313" key="2">
    <source>
        <dbReference type="EMBL" id="TGO22967.1"/>
    </source>
</evidence>
<evidence type="ECO:0000256" key="1">
    <source>
        <dbReference type="SAM" id="MobiDB-lite"/>
    </source>
</evidence>
<dbReference type="AlphaFoldDB" id="A0A4Z1FMV6"/>
<gene>
    <name evidence="2" type="ORF">BPAE_0149g00300</name>
</gene>
<accession>A0A4Z1FMV6</accession>
<dbReference type="Proteomes" id="UP000297910">
    <property type="component" value="Unassembled WGS sequence"/>
</dbReference>
<protein>
    <submittedName>
        <fullName evidence="2">Uncharacterized protein</fullName>
    </submittedName>
</protein>
<reference evidence="2 3" key="1">
    <citation type="submission" date="2017-12" db="EMBL/GenBank/DDBJ databases">
        <title>Comparative genomics of Botrytis spp.</title>
        <authorList>
            <person name="Valero-Jimenez C.A."/>
            <person name="Tapia P."/>
            <person name="Veloso J."/>
            <person name="Silva-Moreno E."/>
            <person name="Staats M."/>
            <person name="Valdes J.H."/>
            <person name="Van Kan J.A.L."/>
        </authorList>
    </citation>
    <scope>NUCLEOTIDE SEQUENCE [LARGE SCALE GENOMIC DNA]</scope>
    <source>
        <strain evidence="2 3">Bp0003</strain>
    </source>
</reference>
<feature type="region of interest" description="Disordered" evidence="1">
    <location>
        <begin position="141"/>
        <end position="189"/>
    </location>
</feature>